<reference evidence="3" key="1">
    <citation type="submission" date="2016-06" db="UniProtKB">
        <authorList>
            <consortium name="WormBaseParasite"/>
        </authorList>
    </citation>
    <scope>IDENTIFICATION</scope>
</reference>
<protein>
    <submittedName>
        <fullName evidence="1 3">Uncharacterized protein</fullName>
    </submittedName>
</protein>
<evidence type="ECO:0000313" key="2">
    <source>
        <dbReference type="Proteomes" id="UP000279833"/>
    </source>
</evidence>
<dbReference type="AlphaFoldDB" id="A0A183KRH6"/>
<sequence length="122" mass="13382">AQPYFIPFQYHTNGTANFLANFNNPFDAQTAVHYCPNGSLRSNKYIIGAACLIPSTNTNNVNCITSSSSSLSSSPIVPIHTTNILNSNHLINTSNFLNYDFINSGIFLLPSTTSTIQHNRLQ</sequence>
<dbReference type="EMBL" id="UZAK01040058">
    <property type="protein sequence ID" value="VDP63984.1"/>
    <property type="molecule type" value="Genomic_DNA"/>
</dbReference>
<evidence type="ECO:0000313" key="1">
    <source>
        <dbReference type="EMBL" id="VDP63984.1"/>
    </source>
</evidence>
<reference evidence="1 2" key="2">
    <citation type="submission" date="2018-11" db="EMBL/GenBank/DDBJ databases">
        <authorList>
            <consortium name="Pathogen Informatics"/>
        </authorList>
    </citation>
    <scope>NUCLEOTIDE SEQUENCE [LARGE SCALE GENOMIC DNA]</scope>
    <source>
        <strain evidence="1">Dakar</strain>
        <strain evidence="2">Dakar, Senegal</strain>
    </source>
</reference>
<name>A0A183KRH6_9TREM</name>
<gene>
    <name evidence="1" type="ORF">SCUD_LOCUS17662</name>
</gene>
<organism evidence="3">
    <name type="scientific">Schistosoma curassoni</name>
    <dbReference type="NCBI Taxonomy" id="6186"/>
    <lineage>
        <taxon>Eukaryota</taxon>
        <taxon>Metazoa</taxon>
        <taxon>Spiralia</taxon>
        <taxon>Lophotrochozoa</taxon>
        <taxon>Platyhelminthes</taxon>
        <taxon>Trematoda</taxon>
        <taxon>Digenea</taxon>
        <taxon>Strigeidida</taxon>
        <taxon>Schistosomatoidea</taxon>
        <taxon>Schistosomatidae</taxon>
        <taxon>Schistosoma</taxon>
    </lineage>
</organism>
<dbReference type="STRING" id="6186.A0A183KRH6"/>
<dbReference type="WBParaSite" id="SCUD_0001766501-mRNA-1">
    <property type="protein sequence ID" value="SCUD_0001766501-mRNA-1"/>
    <property type="gene ID" value="SCUD_0001766501"/>
</dbReference>
<proteinExistence type="predicted"/>
<keyword evidence="2" id="KW-1185">Reference proteome</keyword>
<dbReference type="Proteomes" id="UP000279833">
    <property type="component" value="Unassembled WGS sequence"/>
</dbReference>
<accession>A0A183KRH6</accession>
<evidence type="ECO:0000313" key="3">
    <source>
        <dbReference type="WBParaSite" id="SCUD_0001766501-mRNA-1"/>
    </source>
</evidence>